<reference evidence="2 3" key="1">
    <citation type="journal article" date="2016" name="Nat. Commun.">
        <title>Thousands of microbial genomes shed light on interconnected biogeochemical processes in an aquifer system.</title>
        <authorList>
            <person name="Anantharaman K."/>
            <person name="Brown C.T."/>
            <person name="Hug L.A."/>
            <person name="Sharon I."/>
            <person name="Castelle C.J."/>
            <person name="Probst A.J."/>
            <person name="Thomas B.C."/>
            <person name="Singh A."/>
            <person name="Wilkins M.J."/>
            <person name="Karaoz U."/>
            <person name="Brodie E.L."/>
            <person name="Williams K.H."/>
            <person name="Hubbard S.S."/>
            <person name="Banfield J.F."/>
        </authorList>
    </citation>
    <scope>NUCLEOTIDE SEQUENCE [LARGE SCALE GENOMIC DNA]</scope>
</reference>
<evidence type="ECO:0000313" key="2">
    <source>
        <dbReference type="EMBL" id="OGL88248.1"/>
    </source>
</evidence>
<comment type="caution">
    <text evidence="2">The sequence shown here is derived from an EMBL/GenBank/DDBJ whole genome shotgun (WGS) entry which is preliminary data.</text>
</comment>
<evidence type="ECO:0000313" key="3">
    <source>
        <dbReference type="Proteomes" id="UP000176593"/>
    </source>
</evidence>
<proteinExistence type="predicted"/>
<name>A0A1F7VDP0_9BACT</name>
<gene>
    <name evidence="2" type="ORF">A3I41_00805</name>
</gene>
<evidence type="ECO:0000256" key="1">
    <source>
        <dbReference type="SAM" id="MobiDB-lite"/>
    </source>
</evidence>
<organism evidence="2 3">
    <name type="scientific">Candidatus Uhrbacteria bacterium RIFCSPLOWO2_02_FULL_48_18</name>
    <dbReference type="NCBI Taxonomy" id="1802408"/>
    <lineage>
        <taxon>Bacteria</taxon>
        <taxon>Candidatus Uhriibacteriota</taxon>
    </lineage>
</organism>
<dbReference type="Proteomes" id="UP000176593">
    <property type="component" value="Unassembled WGS sequence"/>
</dbReference>
<dbReference type="AlphaFoldDB" id="A0A1F7VDP0"/>
<sequence>MTDSLNVPDVPVYDIDLALCFPDDDDDGNDGEYDRWLFDSRNDAAVDYNDDPIEEPYEGEEGCVDCGRFLQYCICLDDERDHDEWEMDNELSVLDALEAGVSATNRMRRKQLHGSQRPGYNKRHEYCNHAWKSSHRHVRKQWARHEVSAVILFDHRDMPRDGLEDLVWLERMPDWDRWEEVLKAAEKEEWKWDAWEEPAGWERDWDYDSRDYDEMHSYHESLGQPSFDYSDPNPEATQQLRLEDQMYTDSDY</sequence>
<dbReference type="EMBL" id="MGEQ01000001">
    <property type="protein sequence ID" value="OGL88248.1"/>
    <property type="molecule type" value="Genomic_DNA"/>
</dbReference>
<accession>A0A1F7VDP0</accession>
<feature type="region of interest" description="Disordered" evidence="1">
    <location>
        <begin position="223"/>
        <end position="252"/>
    </location>
</feature>
<protein>
    <submittedName>
        <fullName evidence="2">Uncharacterized protein</fullName>
    </submittedName>
</protein>